<dbReference type="PANTHER" id="PTHR10492">
    <property type="match status" value="1"/>
</dbReference>
<dbReference type="OrthoDB" id="272985at2759"/>
<dbReference type="GO" id="GO:0005524">
    <property type="term" value="F:ATP binding"/>
    <property type="evidence" value="ECO:0007669"/>
    <property type="project" value="UniProtKB-KW"/>
</dbReference>
<comment type="catalytic activity">
    <reaction evidence="1">
        <text>ATP + H2O = ADP + phosphate + H(+)</text>
        <dbReference type="Rhea" id="RHEA:13065"/>
        <dbReference type="ChEBI" id="CHEBI:15377"/>
        <dbReference type="ChEBI" id="CHEBI:15378"/>
        <dbReference type="ChEBI" id="CHEBI:30616"/>
        <dbReference type="ChEBI" id="CHEBI:43474"/>
        <dbReference type="ChEBI" id="CHEBI:456216"/>
        <dbReference type="EC" id="5.6.2.3"/>
    </reaction>
</comment>
<evidence type="ECO:0000259" key="2">
    <source>
        <dbReference type="Pfam" id="PF05970"/>
    </source>
</evidence>
<dbReference type="GO" id="GO:0000723">
    <property type="term" value="P:telomere maintenance"/>
    <property type="evidence" value="ECO:0007669"/>
    <property type="project" value="InterPro"/>
</dbReference>
<gene>
    <name evidence="3" type="ORF">AVEN_101803_1</name>
</gene>
<feature type="domain" description="DNA helicase Pif1-like DEAD-box helicase" evidence="2">
    <location>
        <begin position="1"/>
        <end position="94"/>
    </location>
</feature>
<keyword evidence="1" id="KW-0233">DNA recombination</keyword>
<evidence type="ECO:0000313" key="4">
    <source>
        <dbReference type="Proteomes" id="UP000499080"/>
    </source>
</evidence>
<evidence type="ECO:0000256" key="1">
    <source>
        <dbReference type="RuleBase" id="RU363044"/>
    </source>
</evidence>
<dbReference type="GO" id="GO:0016887">
    <property type="term" value="F:ATP hydrolysis activity"/>
    <property type="evidence" value="ECO:0007669"/>
    <property type="project" value="RHEA"/>
</dbReference>
<comment type="caution">
    <text evidence="3">The sequence shown here is derived from an EMBL/GenBank/DDBJ whole genome shotgun (WGS) entry which is preliminary data.</text>
</comment>
<reference evidence="3 4" key="1">
    <citation type="journal article" date="2019" name="Sci. Rep.">
        <title>Orb-weaving spider Araneus ventricosus genome elucidates the spidroin gene catalogue.</title>
        <authorList>
            <person name="Kono N."/>
            <person name="Nakamura H."/>
            <person name="Ohtoshi R."/>
            <person name="Moran D.A.P."/>
            <person name="Shinohara A."/>
            <person name="Yoshida Y."/>
            <person name="Fujiwara M."/>
            <person name="Mori M."/>
            <person name="Tomita M."/>
            <person name="Arakawa K."/>
        </authorList>
    </citation>
    <scope>NUCLEOTIDE SEQUENCE [LARGE SCALE GENOMIC DNA]</scope>
</reference>
<keyword evidence="1" id="KW-0547">Nucleotide-binding</keyword>
<evidence type="ECO:0000313" key="3">
    <source>
        <dbReference type="EMBL" id="GBM09757.1"/>
    </source>
</evidence>
<keyword evidence="1" id="KW-0067">ATP-binding</keyword>
<comment type="similarity">
    <text evidence="1">Belongs to the helicase family.</text>
</comment>
<dbReference type="GO" id="GO:0006310">
    <property type="term" value="P:DNA recombination"/>
    <property type="evidence" value="ECO:0007669"/>
    <property type="project" value="UniProtKB-KW"/>
</dbReference>
<dbReference type="AlphaFoldDB" id="A0A4Y2D0Y0"/>
<dbReference type="Proteomes" id="UP000499080">
    <property type="component" value="Unassembled WGS sequence"/>
</dbReference>
<dbReference type="GO" id="GO:0006281">
    <property type="term" value="P:DNA repair"/>
    <property type="evidence" value="ECO:0007669"/>
    <property type="project" value="UniProtKB-KW"/>
</dbReference>
<keyword evidence="1" id="KW-0227">DNA damage</keyword>
<dbReference type="Gene3D" id="3.40.50.300">
    <property type="entry name" value="P-loop containing nucleotide triphosphate hydrolases"/>
    <property type="match status" value="1"/>
</dbReference>
<comment type="cofactor">
    <cofactor evidence="1">
        <name>Mg(2+)</name>
        <dbReference type="ChEBI" id="CHEBI:18420"/>
    </cofactor>
</comment>
<name>A0A4Y2D0Y0_ARAVE</name>
<keyword evidence="1" id="KW-0347">Helicase</keyword>
<dbReference type="PANTHER" id="PTHR10492:SF57">
    <property type="entry name" value="ATP-DEPENDENT DNA HELICASE"/>
    <property type="match status" value="1"/>
</dbReference>
<sequence>MASTLLDGCRTAHSVLQLPLNLAQTDNPICNISKKSLKAAILRIYELIVWDECTMPNKKFFEALDRTVCDLRNDNRIMGGVGILLSGDFPQTLLSFHEQRQRTN</sequence>
<protein>
    <recommendedName>
        <fullName evidence="1">ATP-dependent DNA helicase</fullName>
        <ecNumber evidence="1">5.6.2.3</ecNumber>
    </recommendedName>
</protein>
<dbReference type="Pfam" id="PF05970">
    <property type="entry name" value="PIF1"/>
    <property type="match status" value="1"/>
</dbReference>
<dbReference type="InterPro" id="IPR010285">
    <property type="entry name" value="DNA_helicase_pif1-like_DEAD"/>
</dbReference>
<dbReference type="InterPro" id="IPR027417">
    <property type="entry name" value="P-loop_NTPase"/>
</dbReference>
<keyword evidence="1" id="KW-0378">Hydrolase</keyword>
<organism evidence="3 4">
    <name type="scientific">Araneus ventricosus</name>
    <name type="common">Orbweaver spider</name>
    <name type="synonym">Epeira ventricosa</name>
    <dbReference type="NCBI Taxonomy" id="182803"/>
    <lineage>
        <taxon>Eukaryota</taxon>
        <taxon>Metazoa</taxon>
        <taxon>Ecdysozoa</taxon>
        <taxon>Arthropoda</taxon>
        <taxon>Chelicerata</taxon>
        <taxon>Arachnida</taxon>
        <taxon>Araneae</taxon>
        <taxon>Araneomorphae</taxon>
        <taxon>Entelegynae</taxon>
        <taxon>Araneoidea</taxon>
        <taxon>Araneidae</taxon>
        <taxon>Araneus</taxon>
    </lineage>
</organism>
<accession>A0A4Y2D0Y0</accession>
<dbReference type="EC" id="5.6.2.3" evidence="1"/>
<dbReference type="GO" id="GO:0043139">
    <property type="term" value="F:5'-3' DNA helicase activity"/>
    <property type="evidence" value="ECO:0007669"/>
    <property type="project" value="UniProtKB-EC"/>
</dbReference>
<proteinExistence type="inferred from homology"/>
<dbReference type="EMBL" id="BGPR01000275">
    <property type="protein sequence ID" value="GBM09757.1"/>
    <property type="molecule type" value="Genomic_DNA"/>
</dbReference>
<keyword evidence="1" id="KW-0234">DNA repair</keyword>
<keyword evidence="4" id="KW-1185">Reference proteome</keyword>